<dbReference type="InterPro" id="IPR008139">
    <property type="entry name" value="SaposinB_dom"/>
</dbReference>
<evidence type="ECO:0000256" key="2">
    <source>
        <dbReference type="ARBA" id="ARBA00011748"/>
    </source>
</evidence>
<dbReference type="Proteomes" id="UP000028990">
    <property type="component" value="Unassembled WGS sequence"/>
</dbReference>
<dbReference type="InterPro" id="IPR003119">
    <property type="entry name" value="SAP_A"/>
</dbReference>
<evidence type="ECO:0000256" key="1">
    <source>
        <dbReference type="ARBA" id="ARBA00004364"/>
    </source>
</evidence>
<evidence type="ECO:0000256" key="7">
    <source>
        <dbReference type="ARBA" id="ARBA00022737"/>
    </source>
</evidence>
<dbReference type="PROSITE" id="PS51110">
    <property type="entry name" value="SAP_A"/>
    <property type="match status" value="1"/>
</dbReference>
<dbReference type="PROSITE" id="PS51257">
    <property type="entry name" value="PROKAR_LIPOPROTEIN"/>
    <property type="match status" value="1"/>
</dbReference>
<evidence type="ECO:0000256" key="5">
    <source>
        <dbReference type="ARBA" id="ARBA00022713"/>
    </source>
</evidence>
<dbReference type="FunFam" id="1.10.225.10:FF:000008">
    <property type="entry name" value="Pulmonary surfactant-associated protein B"/>
    <property type="match status" value="1"/>
</dbReference>
<dbReference type="Gene3D" id="1.10.225.10">
    <property type="entry name" value="Saposin-like"/>
    <property type="match status" value="2"/>
</dbReference>
<keyword evidence="17" id="KW-1185">Reference proteome</keyword>
<feature type="domain" description="Saposin B-type" evidence="14">
    <location>
        <begin position="294"/>
        <end position="369"/>
    </location>
</feature>
<dbReference type="PRINTS" id="PR01797">
    <property type="entry name" value="SAPOSIN"/>
</dbReference>
<evidence type="ECO:0000256" key="8">
    <source>
        <dbReference type="ARBA" id="ARBA00023157"/>
    </source>
</evidence>
<evidence type="ECO:0000259" key="15">
    <source>
        <dbReference type="PROSITE" id="PS51110"/>
    </source>
</evidence>
<dbReference type="eggNOG" id="KOG1340">
    <property type="taxonomic scope" value="Eukaryota"/>
</dbReference>
<keyword evidence="7" id="KW-0677">Repeat</keyword>
<evidence type="ECO:0000256" key="4">
    <source>
        <dbReference type="ARBA" id="ARBA00022525"/>
    </source>
</evidence>
<dbReference type="FunFam" id="1.10.225.10:FF:000011">
    <property type="entry name" value="Pulmonary surfactant-associated protein B"/>
    <property type="match status" value="1"/>
</dbReference>
<dbReference type="Pfam" id="PF02199">
    <property type="entry name" value="SapA"/>
    <property type="match status" value="1"/>
</dbReference>
<sequence>MAKSHLLPWLLLLPTLCGAVAALWTASSLACTQGPKFWCQSLEQAVQCRALGHCLQEVWGYVRADDLCQECEDIVRILTKVAKEAILQKTIRKFLEHECDVLPLKLLVPRCYRMLEAGFPLIIDYFQNHTTPKYICQNLGLCGRGQLEPETEPGTRDPLPYSLSEPLPDKLVFPRLQRDLSVWPGPHTQDLSEQQFPIPLPFCWLCRTLLKRVQAMIPKGVLAVAVAQVCHVVPLVAGGICQCLAERYTVLLLDALMSRMLPQLVCGLVLRCSMENSAGPVLPVLSLPEEWLSKNSECHLCMSVTTQAWNSSEQARPQAMRQACLSFPLDRQKCEQFVEQYLPQLLALVPKGKNVRTTCQALGVCEAGSNPLQCFQILSSDESSASRHSSGFLRASSGTIRKEPFLRP</sequence>
<dbReference type="PANTHER" id="PTHR11480">
    <property type="entry name" value="SAPOSIN-RELATED"/>
    <property type="match status" value="1"/>
</dbReference>
<protein>
    <recommendedName>
        <fullName evidence="11">Pulmonary surfactant-associated protein B</fullName>
    </recommendedName>
    <alternativeName>
        <fullName evidence="12">Pulmonary surfactant-associated proteolipid SPL(Phe)</fullName>
    </alternativeName>
</protein>
<keyword evidence="8" id="KW-1015">Disulfide bond</keyword>
<dbReference type="STRING" id="885580.ENSFDAP00000000539"/>
<comment type="subunit">
    <text evidence="2">Homodimer; disulfide-linked.</text>
</comment>
<gene>
    <name evidence="16" type="ORF">H920_05970</name>
</gene>
<feature type="domain" description="Saposin B-type" evidence="14">
    <location>
        <begin position="64"/>
        <end position="146"/>
    </location>
</feature>
<feature type="signal peptide" evidence="13">
    <location>
        <begin position="1"/>
        <end position="22"/>
    </location>
</feature>
<comment type="subcellular location">
    <subcellularLocation>
        <location evidence="1">Secreted</location>
        <location evidence="1">Extracellular space</location>
        <location evidence="1">Surface film</location>
    </subcellularLocation>
</comment>
<dbReference type="PROSITE" id="PS50015">
    <property type="entry name" value="SAP_B"/>
    <property type="match status" value="3"/>
</dbReference>
<keyword evidence="9" id="KW-0325">Glycoprotein</keyword>
<dbReference type="InterPro" id="IPR011001">
    <property type="entry name" value="Saposin-like"/>
</dbReference>
<feature type="domain" description="Saposin A-type" evidence="15">
    <location>
        <begin position="24"/>
        <end position="64"/>
    </location>
</feature>
<proteinExistence type="predicted"/>
<evidence type="ECO:0000256" key="12">
    <source>
        <dbReference type="ARBA" id="ARBA00041785"/>
    </source>
</evidence>
<evidence type="ECO:0000256" key="9">
    <source>
        <dbReference type="ARBA" id="ARBA00023180"/>
    </source>
</evidence>
<dbReference type="SMART" id="SM00741">
    <property type="entry name" value="SapB"/>
    <property type="match status" value="3"/>
</dbReference>
<evidence type="ECO:0000256" key="6">
    <source>
        <dbReference type="ARBA" id="ARBA00022729"/>
    </source>
</evidence>
<comment type="function">
    <text evidence="10">Pulmonary surfactant-associated proteins promote alveolar stability by lowering the surface tension at the air-liquid interface in the peripheral air spaces. SP-B increases the collapse pressure of palmitic acid to nearly 70 millinewtons per meter.</text>
</comment>
<evidence type="ECO:0000259" key="14">
    <source>
        <dbReference type="PROSITE" id="PS50015"/>
    </source>
</evidence>
<dbReference type="InterPro" id="IPR008138">
    <property type="entry name" value="SapB_2"/>
</dbReference>
<dbReference type="AlphaFoldDB" id="A0A091DNI7"/>
<evidence type="ECO:0000256" key="3">
    <source>
        <dbReference type="ARBA" id="ARBA00022439"/>
    </source>
</evidence>
<evidence type="ECO:0000313" key="17">
    <source>
        <dbReference type="Proteomes" id="UP000028990"/>
    </source>
</evidence>
<keyword evidence="5" id="KW-0305">Gaseous exchange</keyword>
<dbReference type="GO" id="GO:0005764">
    <property type="term" value="C:lysosome"/>
    <property type="evidence" value="ECO:0007669"/>
    <property type="project" value="InterPro"/>
</dbReference>
<dbReference type="GO" id="GO:0005576">
    <property type="term" value="C:extracellular region"/>
    <property type="evidence" value="ECO:0007669"/>
    <property type="project" value="UniProtKB-SubCell"/>
</dbReference>
<dbReference type="GO" id="GO:0097208">
    <property type="term" value="C:alveolar lamellar body"/>
    <property type="evidence" value="ECO:0007669"/>
    <property type="project" value="TreeGrafter"/>
</dbReference>
<name>A0A091DNI7_FUKDA</name>
<dbReference type="SUPFAM" id="SSF47862">
    <property type="entry name" value="Saposin"/>
    <property type="match status" value="3"/>
</dbReference>
<dbReference type="GO" id="GO:0007585">
    <property type="term" value="P:respiratory gaseous exchange by respiratory system"/>
    <property type="evidence" value="ECO:0007669"/>
    <property type="project" value="UniProtKB-KW"/>
</dbReference>
<dbReference type="PANTHER" id="PTHR11480:SF33">
    <property type="entry name" value="PULMONARY SURFACTANT-ASSOCIATED PROTEIN B"/>
    <property type="match status" value="1"/>
</dbReference>
<evidence type="ECO:0000313" key="16">
    <source>
        <dbReference type="EMBL" id="KFO32647.1"/>
    </source>
</evidence>
<reference evidence="16 17" key="1">
    <citation type="submission" date="2013-11" db="EMBL/GenBank/DDBJ databases">
        <title>The Damaraland mole rat (Fukomys damarensis) genome and evolution of African mole rats.</title>
        <authorList>
            <person name="Gladyshev V.N."/>
            <person name="Fang X."/>
        </authorList>
    </citation>
    <scope>NUCLEOTIDE SEQUENCE [LARGE SCALE GENOMIC DNA]</scope>
    <source>
        <tissue evidence="16">Liver</tissue>
    </source>
</reference>
<dbReference type="GO" id="GO:0005771">
    <property type="term" value="C:multivesicular body"/>
    <property type="evidence" value="ECO:0007669"/>
    <property type="project" value="TreeGrafter"/>
</dbReference>
<dbReference type="GO" id="GO:0016020">
    <property type="term" value="C:membrane"/>
    <property type="evidence" value="ECO:0007669"/>
    <property type="project" value="GOC"/>
</dbReference>
<feature type="domain" description="Saposin B-type" evidence="14">
    <location>
        <begin position="199"/>
        <end position="276"/>
    </location>
</feature>
<dbReference type="Pfam" id="PF03489">
    <property type="entry name" value="SapB_2"/>
    <property type="match status" value="2"/>
</dbReference>
<feature type="chain" id="PRO_5001872123" description="Pulmonary surfactant-associated protein B" evidence="13">
    <location>
        <begin position="23"/>
        <end position="408"/>
    </location>
</feature>
<evidence type="ECO:0000256" key="10">
    <source>
        <dbReference type="ARBA" id="ARBA00037221"/>
    </source>
</evidence>
<dbReference type="InterPro" id="IPR051428">
    <property type="entry name" value="Sphingo_Act-Surfact_Prot"/>
</dbReference>
<accession>A0A091DNI7</accession>
<keyword evidence="3" id="KW-0767">Surface film</keyword>
<organism evidence="16 17">
    <name type="scientific">Fukomys damarensis</name>
    <name type="common">Damaraland mole rat</name>
    <name type="synonym">Cryptomys damarensis</name>
    <dbReference type="NCBI Taxonomy" id="885580"/>
    <lineage>
        <taxon>Eukaryota</taxon>
        <taxon>Metazoa</taxon>
        <taxon>Chordata</taxon>
        <taxon>Craniata</taxon>
        <taxon>Vertebrata</taxon>
        <taxon>Euteleostomi</taxon>
        <taxon>Mammalia</taxon>
        <taxon>Eutheria</taxon>
        <taxon>Euarchontoglires</taxon>
        <taxon>Glires</taxon>
        <taxon>Rodentia</taxon>
        <taxon>Hystricomorpha</taxon>
        <taxon>Bathyergidae</taxon>
        <taxon>Fukomys</taxon>
    </lineage>
</organism>
<dbReference type="GO" id="GO:0006665">
    <property type="term" value="P:sphingolipid metabolic process"/>
    <property type="evidence" value="ECO:0007669"/>
    <property type="project" value="InterPro"/>
</dbReference>
<dbReference type="InterPro" id="IPR008373">
    <property type="entry name" value="Saposin"/>
</dbReference>
<evidence type="ECO:0000256" key="11">
    <source>
        <dbReference type="ARBA" id="ARBA00041094"/>
    </source>
</evidence>
<evidence type="ECO:0000256" key="13">
    <source>
        <dbReference type="SAM" id="SignalP"/>
    </source>
</evidence>
<dbReference type="EMBL" id="KN122139">
    <property type="protein sequence ID" value="KFO32647.1"/>
    <property type="molecule type" value="Genomic_DNA"/>
</dbReference>
<keyword evidence="6 13" id="KW-0732">Signal</keyword>
<dbReference type="SMART" id="SM00162">
    <property type="entry name" value="SAPA"/>
    <property type="match status" value="1"/>
</dbReference>
<keyword evidence="4" id="KW-0964">Secreted</keyword>